<dbReference type="OMA" id="SCCMFEP"/>
<evidence type="ECO:0000313" key="3">
    <source>
        <dbReference type="Proteomes" id="UP000006038"/>
    </source>
</evidence>
<reference evidence="2" key="1">
    <citation type="journal article" date="2013" name="Nat. Commun.">
        <title>Whole-genome sequencing of Oryza brachyantha reveals mechanisms underlying Oryza genome evolution.</title>
        <authorList>
            <person name="Chen J."/>
            <person name="Huang Q."/>
            <person name="Gao D."/>
            <person name="Wang J."/>
            <person name="Lang Y."/>
            <person name="Liu T."/>
            <person name="Li B."/>
            <person name="Bai Z."/>
            <person name="Luis Goicoechea J."/>
            <person name="Liang C."/>
            <person name="Chen C."/>
            <person name="Zhang W."/>
            <person name="Sun S."/>
            <person name="Liao Y."/>
            <person name="Zhang X."/>
            <person name="Yang L."/>
            <person name="Song C."/>
            <person name="Wang M."/>
            <person name="Shi J."/>
            <person name="Liu G."/>
            <person name="Liu J."/>
            <person name="Zhou H."/>
            <person name="Zhou W."/>
            <person name="Yu Q."/>
            <person name="An N."/>
            <person name="Chen Y."/>
            <person name="Cai Q."/>
            <person name="Wang B."/>
            <person name="Liu B."/>
            <person name="Min J."/>
            <person name="Huang Y."/>
            <person name="Wu H."/>
            <person name="Li Z."/>
            <person name="Zhang Y."/>
            <person name="Yin Y."/>
            <person name="Song W."/>
            <person name="Jiang J."/>
            <person name="Jackson S.A."/>
            <person name="Wing R.A."/>
            <person name="Wang J."/>
            <person name="Chen M."/>
        </authorList>
    </citation>
    <scope>NUCLEOTIDE SEQUENCE [LARGE SCALE GENOMIC DNA]</scope>
    <source>
        <strain evidence="2">cv. IRGC 101232</strain>
    </source>
</reference>
<dbReference type="EnsemblPlants" id="OB01G24590.1">
    <property type="protein sequence ID" value="OB01G24590.1"/>
    <property type="gene ID" value="OB01G24590"/>
</dbReference>
<dbReference type="STRING" id="4533.J3KZQ3"/>
<dbReference type="CDD" id="cd00121">
    <property type="entry name" value="MATH"/>
    <property type="match status" value="1"/>
</dbReference>
<organism evidence="2">
    <name type="scientific">Oryza brachyantha</name>
    <name type="common">malo sina</name>
    <dbReference type="NCBI Taxonomy" id="4533"/>
    <lineage>
        <taxon>Eukaryota</taxon>
        <taxon>Viridiplantae</taxon>
        <taxon>Streptophyta</taxon>
        <taxon>Embryophyta</taxon>
        <taxon>Tracheophyta</taxon>
        <taxon>Spermatophyta</taxon>
        <taxon>Magnoliopsida</taxon>
        <taxon>Liliopsida</taxon>
        <taxon>Poales</taxon>
        <taxon>Poaceae</taxon>
        <taxon>BOP clade</taxon>
        <taxon>Oryzoideae</taxon>
        <taxon>Oryzeae</taxon>
        <taxon>Oryzinae</taxon>
        <taxon>Oryza</taxon>
    </lineage>
</organism>
<dbReference type="Pfam" id="PF22486">
    <property type="entry name" value="MATH_2"/>
    <property type="match status" value="1"/>
</dbReference>
<dbReference type="Gene3D" id="2.60.210.10">
    <property type="entry name" value="Apoptosis, Tumor Necrosis Factor Receptor Associated Protein 2, Chain A"/>
    <property type="match status" value="1"/>
</dbReference>
<evidence type="ECO:0000259" key="1">
    <source>
        <dbReference type="Pfam" id="PF22486"/>
    </source>
</evidence>
<evidence type="ECO:0000313" key="2">
    <source>
        <dbReference type="EnsemblPlants" id="OB01G24590.1"/>
    </source>
</evidence>
<dbReference type="Proteomes" id="UP000006038">
    <property type="component" value="Chromosome 1"/>
</dbReference>
<dbReference type="InterPro" id="IPR045005">
    <property type="entry name" value="BPM1-6"/>
</dbReference>
<dbReference type="SUPFAM" id="SSF49599">
    <property type="entry name" value="TRAF domain-like"/>
    <property type="match status" value="1"/>
</dbReference>
<dbReference type="GO" id="GO:0016567">
    <property type="term" value="P:protein ubiquitination"/>
    <property type="evidence" value="ECO:0007669"/>
    <property type="project" value="InterPro"/>
</dbReference>
<feature type="domain" description="MATH" evidence="1">
    <location>
        <begin position="23"/>
        <end position="150"/>
    </location>
</feature>
<dbReference type="Gramene" id="OB01G24590.1">
    <property type="protein sequence ID" value="OB01G24590.1"/>
    <property type="gene ID" value="OB01G24590"/>
</dbReference>
<dbReference type="InterPro" id="IPR002083">
    <property type="entry name" value="MATH/TRAF_dom"/>
</dbReference>
<sequence length="159" mass="16872">MANRSDAGSCTSLTVAATGLRRFTVDSYSLTKRIALPDDGTVYYQSGEFSVGGHVWAVRYYPAVRNLSCCMFEPVMVTTAPGCASAAATFVCAPLDCSGEEVKGTSQSMSAVFVRGKSPDASLPICFSSEDLERGDKLIVDDCLTVKCTVSVLKDPQSV</sequence>
<name>J3KZQ3_ORYBR</name>
<keyword evidence="3" id="KW-1185">Reference proteome</keyword>
<accession>J3KZQ3</accession>
<protein>
    <recommendedName>
        <fullName evidence="1">MATH domain-containing protein</fullName>
    </recommendedName>
</protein>
<reference evidence="2" key="2">
    <citation type="submission" date="2013-04" db="UniProtKB">
        <authorList>
            <consortium name="EnsemblPlants"/>
        </authorList>
    </citation>
    <scope>IDENTIFICATION</scope>
</reference>
<dbReference type="PANTHER" id="PTHR26379">
    <property type="entry name" value="BTB/POZ AND MATH DOMAIN-CONTAINING PROTEIN 1"/>
    <property type="match status" value="1"/>
</dbReference>
<dbReference type="InterPro" id="IPR008974">
    <property type="entry name" value="TRAF-like"/>
</dbReference>
<dbReference type="HOGENOM" id="CLU_004253_6_2_1"/>
<dbReference type="AlphaFoldDB" id="J3KZQ3"/>
<proteinExistence type="predicted"/>
<dbReference type="PANTHER" id="PTHR26379:SF187">
    <property type="entry name" value="OS07G0655300 PROTEIN"/>
    <property type="match status" value="1"/>
</dbReference>